<evidence type="ECO:0000256" key="3">
    <source>
        <dbReference type="ARBA" id="ARBA00010752"/>
    </source>
</evidence>
<protein>
    <recommendedName>
        <fullName evidence="5 12">Beta sliding clamp</fullName>
    </recommendedName>
</protein>
<keyword evidence="7 12" id="KW-0808">Transferase</keyword>
<dbReference type="InterPro" id="IPR001001">
    <property type="entry name" value="DNA_polIII_beta"/>
</dbReference>
<dbReference type="AlphaFoldDB" id="R8B0D6"/>
<dbReference type="GO" id="GO:0005737">
    <property type="term" value="C:cytoplasm"/>
    <property type="evidence" value="ECO:0007669"/>
    <property type="project" value="UniProtKB-SubCell"/>
</dbReference>
<dbReference type="InterPro" id="IPR046938">
    <property type="entry name" value="DNA_clamp_sf"/>
</dbReference>
<dbReference type="GO" id="GO:0006271">
    <property type="term" value="P:DNA strand elongation involved in DNA replication"/>
    <property type="evidence" value="ECO:0007669"/>
    <property type="project" value="TreeGrafter"/>
</dbReference>
<dbReference type="Gene3D" id="3.10.150.10">
    <property type="entry name" value="DNA Polymerase III, subunit A, domain 2"/>
    <property type="match status" value="1"/>
</dbReference>
<comment type="function">
    <text evidence="1 12">Confers DNA tethering and processivity to DNA polymerases and other proteins. Acts as a clamp, forming a ring around DNA (a reaction catalyzed by the clamp-loading complex) which diffuses in an ATP-independent manner freely and bidirectionally along dsDNA. Initially characterized for its ability to contact the catalytic subunit of DNA polymerase III (Pol III), a complex, multichain enzyme responsible for most of the replicative synthesis in bacteria; Pol III exhibits 3'-5' exonuclease proofreading activity. The beta chain is required for initiation of replication as well as for processivity of DNA replication.</text>
</comment>
<evidence type="ECO:0000256" key="10">
    <source>
        <dbReference type="ARBA" id="ARBA00022932"/>
    </source>
</evidence>
<feature type="domain" description="DNA polymerase III beta sliding clamp C-terminal" evidence="15">
    <location>
        <begin position="265"/>
        <end position="384"/>
    </location>
</feature>
<dbReference type="SMART" id="SM00480">
    <property type="entry name" value="POL3Bc"/>
    <property type="match status" value="1"/>
</dbReference>
<dbReference type="InterPro" id="IPR022635">
    <property type="entry name" value="DNA_polIII_beta_C"/>
</dbReference>
<evidence type="ECO:0000256" key="4">
    <source>
        <dbReference type="ARBA" id="ARBA00011400"/>
    </source>
</evidence>
<comment type="subcellular location">
    <subcellularLocation>
        <location evidence="2 12">Cytoplasm</location>
    </subcellularLocation>
</comment>
<dbReference type="Pfam" id="PF02768">
    <property type="entry name" value="DNA_pol3_beta_3"/>
    <property type="match status" value="1"/>
</dbReference>
<feature type="domain" description="DNA polymerase III beta sliding clamp N-terminal" evidence="13">
    <location>
        <begin position="20"/>
        <end position="138"/>
    </location>
</feature>
<dbReference type="InterPro" id="IPR022637">
    <property type="entry name" value="DNA_polIII_beta_cen"/>
</dbReference>
<dbReference type="PIRSF" id="PIRSF000804">
    <property type="entry name" value="DNA_pol_III_b"/>
    <property type="match status" value="1"/>
</dbReference>
<dbReference type="InterPro" id="IPR022634">
    <property type="entry name" value="DNA_polIII_beta_N"/>
</dbReference>
<keyword evidence="17" id="KW-1185">Reference proteome</keyword>
<accession>R8B0D6</accession>
<keyword evidence="11" id="KW-0238">DNA-binding</keyword>
<evidence type="ECO:0000256" key="7">
    <source>
        <dbReference type="ARBA" id="ARBA00022679"/>
    </source>
</evidence>
<dbReference type="Proteomes" id="UP000016540">
    <property type="component" value="Unassembled WGS sequence"/>
</dbReference>
<keyword evidence="10 12" id="KW-0239">DNA-directed DNA polymerase</keyword>
<comment type="subunit">
    <text evidence="4">Forms a ring-shaped head-to-tail homodimer around DNA which binds and tethers DNA polymerases and other proteins to the DNA. The DNA replisome complex has a single clamp-loading complex (3 tau and 1 each of delta, delta', psi and chi subunits) which binds 3 Pol III cores (1 core on the leading strand and 2 on the lagging strand) each with a beta sliding clamp dimer. Additional proteins in the replisome are other copies of gamma, psi and chi, Ssb, DNA helicase and RNA primase.</text>
</comment>
<evidence type="ECO:0000256" key="11">
    <source>
        <dbReference type="ARBA" id="ARBA00023125"/>
    </source>
</evidence>
<dbReference type="PATRIC" id="fig|1318628.3.peg.2086"/>
<dbReference type="FunFam" id="3.10.150.10:FF:000001">
    <property type="entry name" value="Beta sliding clamp"/>
    <property type="match status" value="1"/>
</dbReference>
<evidence type="ECO:0000259" key="13">
    <source>
        <dbReference type="Pfam" id="PF00712"/>
    </source>
</evidence>
<dbReference type="GO" id="GO:0042802">
    <property type="term" value="F:identical protein binding"/>
    <property type="evidence" value="ECO:0007669"/>
    <property type="project" value="UniProtKB-ARBA"/>
</dbReference>
<gene>
    <name evidence="16" type="ORF">MARLIPOL_10466</name>
</gene>
<dbReference type="Pfam" id="PF02767">
    <property type="entry name" value="DNA_pol3_beta_2"/>
    <property type="match status" value="1"/>
</dbReference>
<dbReference type="GO" id="GO:0008408">
    <property type="term" value="F:3'-5' exonuclease activity"/>
    <property type="evidence" value="ECO:0007669"/>
    <property type="project" value="InterPro"/>
</dbReference>
<dbReference type="Pfam" id="PF00712">
    <property type="entry name" value="DNA_pol3_beta"/>
    <property type="match status" value="1"/>
</dbReference>
<dbReference type="GO" id="GO:0003677">
    <property type="term" value="F:DNA binding"/>
    <property type="evidence" value="ECO:0007669"/>
    <property type="project" value="UniProtKB-UniRule"/>
</dbReference>
<dbReference type="STRING" id="1318628.MARLIPOL_10466"/>
<name>R8B0D6_9GAMM</name>
<dbReference type="CDD" id="cd00140">
    <property type="entry name" value="beta_clamp"/>
    <property type="match status" value="1"/>
</dbReference>
<keyword evidence="9 12" id="KW-0235">DNA replication</keyword>
<dbReference type="Gene3D" id="3.70.10.10">
    <property type="match status" value="1"/>
</dbReference>
<dbReference type="eggNOG" id="COG0592">
    <property type="taxonomic scope" value="Bacteria"/>
</dbReference>
<evidence type="ECO:0000256" key="1">
    <source>
        <dbReference type="ARBA" id="ARBA00002266"/>
    </source>
</evidence>
<evidence type="ECO:0000256" key="9">
    <source>
        <dbReference type="ARBA" id="ARBA00022705"/>
    </source>
</evidence>
<keyword evidence="6 12" id="KW-0963">Cytoplasm</keyword>
<evidence type="ECO:0000256" key="6">
    <source>
        <dbReference type="ARBA" id="ARBA00022490"/>
    </source>
</evidence>
<evidence type="ECO:0000259" key="15">
    <source>
        <dbReference type="Pfam" id="PF02768"/>
    </source>
</evidence>
<organism evidence="16 17">
    <name type="scientific">Marinobacter lipolyticus SM19</name>
    <dbReference type="NCBI Taxonomy" id="1318628"/>
    <lineage>
        <taxon>Bacteria</taxon>
        <taxon>Pseudomonadati</taxon>
        <taxon>Pseudomonadota</taxon>
        <taxon>Gammaproteobacteria</taxon>
        <taxon>Pseudomonadales</taxon>
        <taxon>Marinobacteraceae</taxon>
        <taxon>Marinobacter</taxon>
    </lineage>
</organism>
<dbReference type="PANTHER" id="PTHR30478:SF0">
    <property type="entry name" value="BETA SLIDING CLAMP"/>
    <property type="match status" value="1"/>
</dbReference>
<evidence type="ECO:0000256" key="2">
    <source>
        <dbReference type="ARBA" id="ARBA00004496"/>
    </source>
</evidence>
<dbReference type="GO" id="GO:0009360">
    <property type="term" value="C:DNA polymerase III complex"/>
    <property type="evidence" value="ECO:0007669"/>
    <property type="project" value="InterPro"/>
</dbReference>
<evidence type="ECO:0000256" key="5">
    <source>
        <dbReference type="ARBA" id="ARBA00021035"/>
    </source>
</evidence>
<dbReference type="GO" id="GO:0003887">
    <property type="term" value="F:DNA-directed DNA polymerase activity"/>
    <property type="evidence" value="ECO:0007669"/>
    <property type="project" value="UniProtKB-UniRule"/>
</dbReference>
<proteinExistence type="inferred from homology"/>
<evidence type="ECO:0000256" key="12">
    <source>
        <dbReference type="PIRNR" id="PIRNR000804"/>
    </source>
</evidence>
<feature type="domain" description="DNA polymerase III beta sliding clamp central" evidence="14">
    <location>
        <begin position="149"/>
        <end position="262"/>
    </location>
</feature>
<dbReference type="SUPFAM" id="SSF55979">
    <property type="entry name" value="DNA clamp"/>
    <property type="match status" value="3"/>
</dbReference>
<evidence type="ECO:0000313" key="17">
    <source>
        <dbReference type="Proteomes" id="UP000016540"/>
    </source>
</evidence>
<reference evidence="16 17" key="1">
    <citation type="journal article" date="2013" name="Genome Announc.">
        <title>Draft Genome Sequence of the Moderately Halophilic Bacterium Marinobacter lipolyticus Strain SM19.</title>
        <authorList>
            <person name="Papke R.T."/>
            <person name="de la Haba R.R."/>
            <person name="Infante-Dominguez C."/>
            <person name="Perez D."/>
            <person name="Sanchez-Porro C."/>
            <person name="Lapierre P."/>
            <person name="Ventosa A."/>
        </authorList>
    </citation>
    <scope>NUCLEOTIDE SEQUENCE [LARGE SCALE GENOMIC DNA]</scope>
    <source>
        <strain evidence="16 17">SM19</strain>
    </source>
</reference>
<keyword evidence="8 12" id="KW-0548">Nucleotidyltransferase</keyword>
<dbReference type="PANTHER" id="PTHR30478">
    <property type="entry name" value="DNA POLYMERASE III SUBUNIT BETA"/>
    <property type="match status" value="1"/>
</dbReference>
<evidence type="ECO:0000256" key="8">
    <source>
        <dbReference type="ARBA" id="ARBA00022695"/>
    </source>
</evidence>
<dbReference type="EMBL" id="ASAD01000011">
    <property type="protein sequence ID" value="EON92038.1"/>
    <property type="molecule type" value="Genomic_DNA"/>
</dbReference>
<dbReference type="HOGENOM" id="CLU_038149_4_2_6"/>
<evidence type="ECO:0000259" key="14">
    <source>
        <dbReference type="Pfam" id="PF02767"/>
    </source>
</evidence>
<sequence>MTGMVADNIHLPNRRLLSAMKLTISRESLLTPLQSIAGVVERKQTMPVLSNVLLVAEDNTLTMTGTNMEVELVGRITPVHVDQPGKITVPARKLADICRALGDEAPIELAQEGDRLHLRCGASHFTLSTLPAEHFPNVEDDAESFRLDVPQKELSRMLDATAFAMAQQDVRYYLNGLLLEVDQGHIRTVATDGHRLAMAHFDLPTGSDLRQVIVPRKGVLELARLLDDVETPVTLVVGDNHLRATVGSYTFTSKLIEGKFPDYNRVIPRGGDKIVLADRATLKNTLQRAGILSHENIRGVRLNLAPNELQVFANNPDQEQAEDALPVEYQGESLQIGFNVGYLVDVMNALDEDQVKITLSNPNSSALIEAQNDNRCLYVVMPMRL</sequence>
<dbReference type="NCBIfam" id="TIGR00663">
    <property type="entry name" value="dnan"/>
    <property type="match status" value="1"/>
</dbReference>
<comment type="caution">
    <text evidence="16">The sequence shown here is derived from an EMBL/GenBank/DDBJ whole genome shotgun (WGS) entry which is preliminary data.</text>
</comment>
<evidence type="ECO:0000313" key="16">
    <source>
        <dbReference type="EMBL" id="EON92038.1"/>
    </source>
</evidence>
<comment type="similarity">
    <text evidence="3 12">Belongs to the beta sliding clamp family.</text>
</comment>